<dbReference type="SUPFAM" id="SSF47874">
    <property type="entry name" value="Annexin"/>
    <property type="match status" value="1"/>
</dbReference>
<gene>
    <name evidence="1" type="ORF">TCM_012589</name>
</gene>
<dbReference type="InParanoid" id="A0A061G2H2"/>
<dbReference type="eggNOG" id="KOG0819">
    <property type="taxonomic scope" value="Eukaryota"/>
</dbReference>
<dbReference type="Proteomes" id="UP000026915">
    <property type="component" value="Chromosome 3"/>
</dbReference>
<evidence type="ECO:0000313" key="2">
    <source>
        <dbReference type="Proteomes" id="UP000026915"/>
    </source>
</evidence>
<dbReference type="GO" id="GO:0005544">
    <property type="term" value="F:calcium-dependent phospholipid binding"/>
    <property type="evidence" value="ECO:0007669"/>
    <property type="project" value="InterPro"/>
</dbReference>
<dbReference type="HOGENOM" id="CLU_2610841_0_0_1"/>
<dbReference type="AlphaFoldDB" id="A0A061G2H2"/>
<proteinExistence type="predicted"/>
<reference evidence="1 2" key="1">
    <citation type="journal article" date="2013" name="Genome Biol.">
        <title>The genome sequence of the most widely cultivated cacao type and its use to identify candidate genes regulating pod color.</title>
        <authorList>
            <person name="Motamayor J.C."/>
            <person name="Mockaitis K."/>
            <person name="Schmutz J."/>
            <person name="Haiminen N."/>
            <person name="Iii D.L."/>
            <person name="Cornejo O."/>
            <person name="Findley S.D."/>
            <person name="Zheng P."/>
            <person name="Utro F."/>
            <person name="Royaert S."/>
            <person name="Saski C."/>
            <person name="Jenkins J."/>
            <person name="Podicheti R."/>
            <person name="Zhao M."/>
            <person name="Scheffler B.E."/>
            <person name="Stack J.C."/>
            <person name="Feltus F.A."/>
            <person name="Mustiga G.M."/>
            <person name="Amores F."/>
            <person name="Phillips W."/>
            <person name="Marelli J.P."/>
            <person name="May G.D."/>
            <person name="Shapiro H."/>
            <person name="Ma J."/>
            <person name="Bustamante C.D."/>
            <person name="Schnell R.J."/>
            <person name="Main D."/>
            <person name="Gilbert D."/>
            <person name="Parida L."/>
            <person name="Kuhn D.N."/>
        </authorList>
    </citation>
    <scope>NUCLEOTIDE SEQUENCE [LARGE SCALE GENOMIC DNA]</scope>
    <source>
        <strain evidence="2">cv. Matina 1-6</strain>
    </source>
</reference>
<name>A0A061G2H2_THECC</name>
<evidence type="ECO:0000313" key="1">
    <source>
        <dbReference type="EMBL" id="EOY21204.1"/>
    </source>
</evidence>
<organism evidence="1 2">
    <name type="scientific">Theobroma cacao</name>
    <name type="common">Cacao</name>
    <name type="synonym">Cocoa</name>
    <dbReference type="NCBI Taxonomy" id="3641"/>
    <lineage>
        <taxon>Eukaryota</taxon>
        <taxon>Viridiplantae</taxon>
        <taxon>Streptophyta</taxon>
        <taxon>Embryophyta</taxon>
        <taxon>Tracheophyta</taxon>
        <taxon>Spermatophyta</taxon>
        <taxon>Magnoliopsida</taxon>
        <taxon>eudicotyledons</taxon>
        <taxon>Gunneridae</taxon>
        <taxon>Pentapetalae</taxon>
        <taxon>rosids</taxon>
        <taxon>malvids</taxon>
        <taxon>Malvales</taxon>
        <taxon>Malvaceae</taxon>
        <taxon>Byttnerioideae</taxon>
        <taxon>Theobroma</taxon>
    </lineage>
</organism>
<keyword evidence="2" id="KW-1185">Reference proteome</keyword>
<sequence>MGHPAEVEVLSKALSGIGVDEKSLVSILTQSHHEHKRTIKRGCSQFFVEDERHFERWNDDAIKTLKAEFKRFKALHFMK</sequence>
<dbReference type="GO" id="GO:0005509">
    <property type="term" value="F:calcium ion binding"/>
    <property type="evidence" value="ECO:0007669"/>
    <property type="project" value="InterPro"/>
</dbReference>
<dbReference type="EMBL" id="CM001881">
    <property type="protein sequence ID" value="EOY21204.1"/>
    <property type="molecule type" value="Genomic_DNA"/>
</dbReference>
<dbReference type="Gramene" id="EOY21204">
    <property type="protein sequence ID" value="EOY21204"/>
    <property type="gene ID" value="TCM_012589"/>
</dbReference>
<protein>
    <submittedName>
        <fullName evidence="1">Uncharacterized protein</fullName>
    </submittedName>
</protein>
<dbReference type="InterPro" id="IPR037104">
    <property type="entry name" value="Annexin_sf"/>
</dbReference>
<accession>A0A061G2H2</accession>